<evidence type="ECO:0000256" key="4">
    <source>
        <dbReference type="ARBA" id="ARBA00035393"/>
    </source>
</evidence>
<reference evidence="7 8" key="1">
    <citation type="journal article" date="2024" name="bioRxiv">
        <title>A reference genome for Trichogramma kaykai: A tiny desert-dwelling parasitoid wasp with competing sex-ratio distorters.</title>
        <authorList>
            <person name="Culotta J."/>
            <person name="Lindsey A.R."/>
        </authorList>
    </citation>
    <scope>NUCLEOTIDE SEQUENCE [LARGE SCALE GENOMIC DNA]</scope>
    <source>
        <strain evidence="7 8">KSX58</strain>
    </source>
</reference>
<proteinExistence type="inferred from homology"/>
<evidence type="ECO:0000313" key="7">
    <source>
        <dbReference type="EMBL" id="KAL3394725.1"/>
    </source>
</evidence>
<dbReference type="AlphaFoldDB" id="A0ABD2WPT9"/>
<protein>
    <recommendedName>
        <fullName evidence="3 6">Queuosine 5'-phosphate N-glycosylase/hydrolase</fullName>
        <ecNumber evidence="6">3.2.2.-</ecNumber>
    </recommendedName>
    <alternativeName>
        <fullName evidence="4 6">Queuosine-nucleotide N-glycosylase/hydrolase</fullName>
    </alternativeName>
</protein>
<dbReference type="InterPro" id="IPR019438">
    <property type="entry name" value="Q_salvage"/>
</dbReference>
<organism evidence="7 8">
    <name type="scientific">Trichogramma kaykai</name>
    <dbReference type="NCBI Taxonomy" id="54128"/>
    <lineage>
        <taxon>Eukaryota</taxon>
        <taxon>Metazoa</taxon>
        <taxon>Ecdysozoa</taxon>
        <taxon>Arthropoda</taxon>
        <taxon>Hexapoda</taxon>
        <taxon>Insecta</taxon>
        <taxon>Pterygota</taxon>
        <taxon>Neoptera</taxon>
        <taxon>Endopterygota</taxon>
        <taxon>Hymenoptera</taxon>
        <taxon>Apocrita</taxon>
        <taxon>Proctotrupomorpha</taxon>
        <taxon>Chalcidoidea</taxon>
        <taxon>Trichogrammatidae</taxon>
        <taxon>Trichogramma</taxon>
    </lineage>
</organism>
<comment type="caution">
    <text evidence="7">The sequence shown here is derived from an EMBL/GenBank/DDBJ whole genome shotgun (WGS) entry which is preliminary data.</text>
</comment>
<evidence type="ECO:0000256" key="6">
    <source>
        <dbReference type="RuleBase" id="RU365002"/>
    </source>
</evidence>
<dbReference type="PANTHER" id="PTHR21314:SF0">
    <property type="entry name" value="QUEUOSINE 5'-PHOSPHATE N-GLYCOSYLASE_HYDROLASE"/>
    <property type="match status" value="1"/>
</dbReference>
<keyword evidence="8" id="KW-1185">Reference proteome</keyword>
<dbReference type="PANTHER" id="PTHR21314">
    <property type="entry name" value="QUEUOSINE 5'-PHOSPHATE N-GLYCOSYLASE_HYDROLASE-RELATED"/>
    <property type="match status" value="1"/>
</dbReference>
<keyword evidence="1 6" id="KW-0378">Hydrolase</keyword>
<comment type="function">
    <text evidence="6">Catalyzes the hydrolysis of queuosine 5'-phosphate, releasing the nucleobase queuine (q). Is required for salvage of queuine from exogenous queuosine (Q) that is imported and then converted to queuosine 5'-phosphate intracellularly.</text>
</comment>
<dbReference type="GO" id="GO:0016787">
    <property type="term" value="F:hydrolase activity"/>
    <property type="evidence" value="ECO:0007669"/>
    <property type="project" value="UniProtKB-KW"/>
</dbReference>
<evidence type="ECO:0000256" key="1">
    <source>
        <dbReference type="ARBA" id="ARBA00022801"/>
    </source>
</evidence>
<dbReference type="EC" id="3.2.2.-" evidence="6"/>
<accession>A0ABD2WPT9</accession>
<dbReference type="Pfam" id="PF10343">
    <property type="entry name" value="Q_salvage"/>
    <property type="match status" value="1"/>
</dbReference>
<evidence type="ECO:0000256" key="2">
    <source>
        <dbReference type="ARBA" id="ARBA00035119"/>
    </source>
</evidence>
<evidence type="ECO:0000256" key="3">
    <source>
        <dbReference type="ARBA" id="ARBA00035306"/>
    </source>
</evidence>
<gene>
    <name evidence="7" type="ORF">TKK_011014</name>
</gene>
<evidence type="ECO:0000256" key="5">
    <source>
        <dbReference type="ARBA" id="ARBA00048204"/>
    </source>
</evidence>
<comment type="similarity">
    <text evidence="2 6">Belongs to the QNG1 protein family.</text>
</comment>
<sequence>MLTLLPKASASLIATNAKNVSIKNEKADLVARKIIEELKNGNLSLNVFSLSKYHPIKNYSNAIDWIFISDALNFCFWNDKSSPKWKVNGESGYYALCAALKRAIEDGIDITNASFLSKITLNEVKNIFRGDEGSGVCPLLEERLKCTFLTCIETCAKSAMKLLDIIVSNFKCFQDVAVFCDNDKCQKVSFYKRAQILVADLWTYFGGQGLGEFYDINEISMFADYRVPQVLLHFDMLEYSKELYEKLSSDDLLTPGCSEEIEIRGCSIHAVEIIVSKCIELINADENLAKDNHIINSIIVDFFLWTYRREHAAELKHLPFHKVRTIFY</sequence>
<comment type="catalytic activity">
    <reaction evidence="5 6">
        <text>queuosine 5'-phosphate + H2O = queuine + D-ribose 5-phosphate</text>
        <dbReference type="Rhea" id="RHEA:75387"/>
        <dbReference type="ChEBI" id="CHEBI:15377"/>
        <dbReference type="ChEBI" id="CHEBI:17433"/>
        <dbReference type="ChEBI" id="CHEBI:78346"/>
        <dbReference type="ChEBI" id="CHEBI:194371"/>
    </reaction>
    <physiologicalReaction direction="left-to-right" evidence="5 6">
        <dbReference type="Rhea" id="RHEA:75388"/>
    </physiologicalReaction>
</comment>
<name>A0ABD2WPT9_9HYME</name>
<evidence type="ECO:0000313" key="8">
    <source>
        <dbReference type="Proteomes" id="UP001627154"/>
    </source>
</evidence>
<dbReference type="EMBL" id="JBJJXI010000088">
    <property type="protein sequence ID" value="KAL3394725.1"/>
    <property type="molecule type" value="Genomic_DNA"/>
</dbReference>
<dbReference type="Proteomes" id="UP001627154">
    <property type="component" value="Unassembled WGS sequence"/>
</dbReference>